<dbReference type="Proteomes" id="UP001055439">
    <property type="component" value="Chromosome 10"/>
</dbReference>
<sequence>MGRGEATFAGDGGGTKSLRRWAWAAAGALTAVALAIFAGSRNALEMPASVTNSCDCPPVCFPVGGIEELHRLGGGLLLRLRDSEFAERAGAASDTTGAREDSLLSLFQDPSEEWCDEKKVMYKLISGLHSSISVHIASEYLLDSSANLMLYDRVWKHPDQVRNLYFIFLFVLWAVTKAADYLEQAEYNTGNHVEDLKTVIDSEPIQKHQCTHELCGM</sequence>
<keyword evidence="9" id="KW-0274">FAD</keyword>
<dbReference type="InterPro" id="IPR037192">
    <property type="entry name" value="ERO1-like_sf"/>
</dbReference>
<keyword evidence="5" id="KW-0813">Transport</keyword>
<dbReference type="GO" id="GO:0071949">
    <property type="term" value="F:FAD binding"/>
    <property type="evidence" value="ECO:0007669"/>
    <property type="project" value="InterPro"/>
</dbReference>
<dbReference type="SUPFAM" id="SSF110019">
    <property type="entry name" value="ERO1-like"/>
    <property type="match status" value="1"/>
</dbReference>
<proteinExistence type="inferred from homology"/>
<evidence type="ECO:0000256" key="15">
    <source>
        <dbReference type="ARBA" id="ARBA00023284"/>
    </source>
</evidence>
<evidence type="ECO:0000256" key="2">
    <source>
        <dbReference type="ARBA" id="ARBA00004367"/>
    </source>
</evidence>
<dbReference type="GO" id="GO:0034975">
    <property type="term" value="P:protein folding in endoplasmic reticulum"/>
    <property type="evidence" value="ECO:0007669"/>
    <property type="project" value="InterPro"/>
</dbReference>
<reference evidence="17" key="1">
    <citation type="submission" date="2022-05" db="EMBL/GenBank/DDBJ databases">
        <title>The Musa troglodytarum L. genome provides insights into the mechanism of non-climacteric behaviour and enrichment of carotenoids.</title>
        <authorList>
            <person name="Wang J."/>
        </authorList>
    </citation>
    <scope>NUCLEOTIDE SEQUENCE</scope>
    <source>
        <tissue evidence="17">Leaf</tissue>
    </source>
</reference>
<gene>
    <name evidence="17" type="ORF">MUK42_08093</name>
</gene>
<evidence type="ECO:0000256" key="7">
    <source>
        <dbReference type="ARBA" id="ARBA00022729"/>
    </source>
</evidence>
<dbReference type="GO" id="GO:0015035">
    <property type="term" value="F:protein-disulfide reductase activity"/>
    <property type="evidence" value="ECO:0007669"/>
    <property type="project" value="InterPro"/>
</dbReference>
<keyword evidence="10" id="KW-0249">Electron transport</keyword>
<evidence type="ECO:0000256" key="11">
    <source>
        <dbReference type="ARBA" id="ARBA00023002"/>
    </source>
</evidence>
<dbReference type="GO" id="GO:0005789">
    <property type="term" value="C:endoplasmic reticulum membrane"/>
    <property type="evidence" value="ECO:0007669"/>
    <property type="project" value="UniProtKB-SubCell"/>
</dbReference>
<evidence type="ECO:0000256" key="8">
    <source>
        <dbReference type="ARBA" id="ARBA00022824"/>
    </source>
</evidence>
<dbReference type="EMBL" id="CP097503">
    <property type="protein sequence ID" value="URD78680.1"/>
    <property type="molecule type" value="Genomic_DNA"/>
</dbReference>
<dbReference type="AlphaFoldDB" id="A0A9E7EL33"/>
<feature type="transmembrane region" description="Helical" evidence="16">
    <location>
        <begin position="20"/>
        <end position="39"/>
    </location>
</feature>
<dbReference type="PANTHER" id="PTHR12613">
    <property type="entry name" value="ERO1-RELATED"/>
    <property type="match status" value="1"/>
</dbReference>
<dbReference type="Pfam" id="PF04137">
    <property type="entry name" value="ERO1"/>
    <property type="match status" value="1"/>
</dbReference>
<keyword evidence="16" id="KW-1133">Transmembrane helix</keyword>
<comment type="subunit">
    <text evidence="4">May function both as a monomer and a homodimer.</text>
</comment>
<evidence type="ECO:0000256" key="3">
    <source>
        <dbReference type="ARBA" id="ARBA00008277"/>
    </source>
</evidence>
<evidence type="ECO:0000256" key="16">
    <source>
        <dbReference type="SAM" id="Phobius"/>
    </source>
</evidence>
<keyword evidence="12 16" id="KW-0472">Membrane</keyword>
<organism evidence="17 18">
    <name type="scientific">Musa troglodytarum</name>
    <name type="common">fe'i banana</name>
    <dbReference type="NCBI Taxonomy" id="320322"/>
    <lineage>
        <taxon>Eukaryota</taxon>
        <taxon>Viridiplantae</taxon>
        <taxon>Streptophyta</taxon>
        <taxon>Embryophyta</taxon>
        <taxon>Tracheophyta</taxon>
        <taxon>Spermatophyta</taxon>
        <taxon>Magnoliopsida</taxon>
        <taxon>Liliopsida</taxon>
        <taxon>Zingiberales</taxon>
        <taxon>Musaceae</taxon>
        <taxon>Musa</taxon>
    </lineage>
</organism>
<evidence type="ECO:0000256" key="6">
    <source>
        <dbReference type="ARBA" id="ARBA00022630"/>
    </source>
</evidence>
<protein>
    <submittedName>
        <fullName evidence="17">PPR repeat</fullName>
    </submittedName>
</protein>
<keyword evidence="8" id="KW-0256">Endoplasmic reticulum</keyword>
<dbReference type="InterPro" id="IPR007266">
    <property type="entry name" value="Ero1"/>
</dbReference>
<comment type="similarity">
    <text evidence="3">Belongs to the EROs family.</text>
</comment>
<keyword evidence="13" id="KW-1015">Disulfide bond</keyword>
<evidence type="ECO:0000256" key="4">
    <source>
        <dbReference type="ARBA" id="ARBA00011802"/>
    </source>
</evidence>
<comment type="subcellular location">
    <subcellularLocation>
        <location evidence="2">Endoplasmic reticulum membrane</location>
        <topology evidence="2">Peripheral membrane protein</topology>
        <orientation evidence="2">Lumenal side</orientation>
    </subcellularLocation>
</comment>
<evidence type="ECO:0000256" key="9">
    <source>
        <dbReference type="ARBA" id="ARBA00022827"/>
    </source>
</evidence>
<keyword evidence="15" id="KW-0676">Redox-active center</keyword>
<evidence type="ECO:0000313" key="17">
    <source>
        <dbReference type="EMBL" id="URD78680.1"/>
    </source>
</evidence>
<dbReference type="GO" id="GO:0016972">
    <property type="term" value="F:thiol oxidase activity"/>
    <property type="evidence" value="ECO:0007669"/>
    <property type="project" value="InterPro"/>
</dbReference>
<evidence type="ECO:0000256" key="5">
    <source>
        <dbReference type="ARBA" id="ARBA00022448"/>
    </source>
</evidence>
<evidence type="ECO:0000256" key="12">
    <source>
        <dbReference type="ARBA" id="ARBA00023136"/>
    </source>
</evidence>
<evidence type="ECO:0000256" key="1">
    <source>
        <dbReference type="ARBA" id="ARBA00001974"/>
    </source>
</evidence>
<comment type="cofactor">
    <cofactor evidence="1">
        <name>FAD</name>
        <dbReference type="ChEBI" id="CHEBI:57692"/>
    </cofactor>
</comment>
<evidence type="ECO:0000313" key="18">
    <source>
        <dbReference type="Proteomes" id="UP001055439"/>
    </source>
</evidence>
<dbReference type="PANTHER" id="PTHR12613:SF0">
    <property type="entry name" value="ERO1-LIKE PROTEIN"/>
    <property type="match status" value="1"/>
</dbReference>
<keyword evidence="16" id="KW-0812">Transmembrane</keyword>
<evidence type="ECO:0000256" key="14">
    <source>
        <dbReference type="ARBA" id="ARBA00023180"/>
    </source>
</evidence>
<dbReference type="OrthoDB" id="185373at2759"/>
<keyword evidence="18" id="KW-1185">Reference proteome</keyword>
<keyword evidence="14" id="KW-0325">Glycoprotein</keyword>
<name>A0A9E7EL33_9LILI</name>
<evidence type="ECO:0000256" key="13">
    <source>
        <dbReference type="ARBA" id="ARBA00023157"/>
    </source>
</evidence>
<keyword evidence="6" id="KW-0285">Flavoprotein</keyword>
<keyword evidence="11" id="KW-0560">Oxidoreductase</keyword>
<accession>A0A9E7EL33</accession>
<keyword evidence="7" id="KW-0732">Signal</keyword>
<evidence type="ECO:0000256" key="10">
    <source>
        <dbReference type="ARBA" id="ARBA00022982"/>
    </source>
</evidence>